<dbReference type="RefSeq" id="WP_079718441.1">
    <property type="nucleotide sequence ID" value="NZ_FUYS01000013.1"/>
</dbReference>
<dbReference type="EMBL" id="FUYS01000013">
    <property type="protein sequence ID" value="SKB91883.1"/>
    <property type="molecule type" value="Genomic_DNA"/>
</dbReference>
<gene>
    <name evidence="1" type="ORF">SAMN05660226_03822</name>
</gene>
<keyword evidence="2" id="KW-1185">Reference proteome</keyword>
<name>A0A1T5F6V4_9SPHI</name>
<proteinExistence type="predicted"/>
<dbReference type="AlphaFoldDB" id="A0A1T5F6V4"/>
<reference evidence="1 2" key="1">
    <citation type="submission" date="2017-02" db="EMBL/GenBank/DDBJ databases">
        <authorList>
            <person name="Peterson S.W."/>
        </authorList>
    </citation>
    <scope>NUCLEOTIDE SEQUENCE [LARGE SCALE GENOMIC DNA]</scope>
    <source>
        <strain evidence="1 2">DSM 22899</strain>
    </source>
</reference>
<protein>
    <submittedName>
        <fullName evidence="1">Uncharacterized protein</fullName>
    </submittedName>
</protein>
<dbReference type="Proteomes" id="UP000190541">
    <property type="component" value="Unassembled WGS sequence"/>
</dbReference>
<sequence>MKTLLLLCAALLTSGKTTPEVTLPAADTYFYGTLNGKKFTGRPGEFYYWFAGEDLFLSCNFSESEMFYAWINGMGPTARTGTFAWYDGSSYAGQKGKAILQQIIHGNSYSRPDTWRKVCEPGGHTKYQASEGGITISKIETANGETFLEGTMTATLWDNRTRCNAAKAADVSIAFRIAESKL</sequence>
<dbReference type="OrthoDB" id="9833485at2"/>
<evidence type="ECO:0000313" key="1">
    <source>
        <dbReference type="EMBL" id="SKB91883.1"/>
    </source>
</evidence>
<organism evidence="1 2">
    <name type="scientific">Parapedobacter luteus</name>
    <dbReference type="NCBI Taxonomy" id="623280"/>
    <lineage>
        <taxon>Bacteria</taxon>
        <taxon>Pseudomonadati</taxon>
        <taxon>Bacteroidota</taxon>
        <taxon>Sphingobacteriia</taxon>
        <taxon>Sphingobacteriales</taxon>
        <taxon>Sphingobacteriaceae</taxon>
        <taxon>Parapedobacter</taxon>
    </lineage>
</organism>
<accession>A0A1T5F6V4</accession>
<evidence type="ECO:0000313" key="2">
    <source>
        <dbReference type="Proteomes" id="UP000190541"/>
    </source>
</evidence>